<name>A0A7J8DII2_ROUAE</name>
<reference evidence="2 3" key="1">
    <citation type="journal article" date="2020" name="Nature">
        <title>Six reference-quality genomes reveal evolution of bat adaptations.</title>
        <authorList>
            <person name="Jebb D."/>
            <person name="Huang Z."/>
            <person name="Pippel M."/>
            <person name="Hughes G.M."/>
            <person name="Lavrichenko K."/>
            <person name="Devanna P."/>
            <person name="Winkler S."/>
            <person name="Jermiin L.S."/>
            <person name="Skirmuntt E.C."/>
            <person name="Katzourakis A."/>
            <person name="Burkitt-Gray L."/>
            <person name="Ray D.A."/>
            <person name="Sullivan K.A.M."/>
            <person name="Roscito J.G."/>
            <person name="Kirilenko B.M."/>
            <person name="Davalos L.M."/>
            <person name="Corthals A.P."/>
            <person name="Power M.L."/>
            <person name="Jones G."/>
            <person name="Ransome R.D."/>
            <person name="Dechmann D.K.N."/>
            <person name="Locatelli A.G."/>
            <person name="Puechmaille S.J."/>
            <person name="Fedrigo O."/>
            <person name="Jarvis E.D."/>
            <person name="Hiller M."/>
            <person name="Vernes S.C."/>
            <person name="Myers E.W."/>
            <person name="Teeling E.C."/>
        </authorList>
    </citation>
    <scope>NUCLEOTIDE SEQUENCE [LARGE SCALE GENOMIC DNA]</scope>
    <source>
        <strain evidence="2">MRouAeg1</strain>
        <tissue evidence="2">Muscle</tissue>
    </source>
</reference>
<keyword evidence="1" id="KW-0472">Membrane</keyword>
<feature type="transmembrane region" description="Helical" evidence="1">
    <location>
        <begin position="111"/>
        <end position="133"/>
    </location>
</feature>
<protein>
    <submittedName>
        <fullName evidence="2">Uncharacterized protein</fullName>
    </submittedName>
</protein>
<organism evidence="2 3">
    <name type="scientific">Rousettus aegyptiacus</name>
    <name type="common">Egyptian fruit bat</name>
    <name type="synonym">Pteropus aegyptiacus</name>
    <dbReference type="NCBI Taxonomy" id="9407"/>
    <lineage>
        <taxon>Eukaryota</taxon>
        <taxon>Metazoa</taxon>
        <taxon>Chordata</taxon>
        <taxon>Craniata</taxon>
        <taxon>Vertebrata</taxon>
        <taxon>Euteleostomi</taxon>
        <taxon>Mammalia</taxon>
        <taxon>Eutheria</taxon>
        <taxon>Laurasiatheria</taxon>
        <taxon>Chiroptera</taxon>
        <taxon>Yinpterochiroptera</taxon>
        <taxon>Pteropodoidea</taxon>
        <taxon>Pteropodidae</taxon>
        <taxon>Rousettinae</taxon>
        <taxon>Rousettus</taxon>
    </lineage>
</organism>
<evidence type="ECO:0000256" key="1">
    <source>
        <dbReference type="SAM" id="Phobius"/>
    </source>
</evidence>
<keyword evidence="1" id="KW-1133">Transmembrane helix</keyword>
<comment type="caution">
    <text evidence="2">The sequence shown here is derived from an EMBL/GenBank/DDBJ whole genome shotgun (WGS) entry which is preliminary data.</text>
</comment>
<sequence>MNFPVSIAEIILASLINFLSLYVNKLLTNYLHFYHHHHCGRSLIWITAVVPELLVSLSPCLPTAFPHNPLHLFTWPPYCSHKTLNQIMSLSHSKFSKVFLSHLRKIHSLQMAFRALCDVAFILLFDFIASSLLQLHGTIC</sequence>
<keyword evidence="3" id="KW-1185">Reference proteome</keyword>
<dbReference type="EMBL" id="JACASE010000012">
    <property type="protein sequence ID" value="KAF6422836.1"/>
    <property type="molecule type" value="Genomic_DNA"/>
</dbReference>
<evidence type="ECO:0000313" key="2">
    <source>
        <dbReference type="EMBL" id="KAF6422836.1"/>
    </source>
</evidence>
<accession>A0A7J8DII2</accession>
<feature type="transmembrane region" description="Helical" evidence="1">
    <location>
        <begin position="6"/>
        <end position="23"/>
    </location>
</feature>
<feature type="transmembrane region" description="Helical" evidence="1">
    <location>
        <begin position="43"/>
        <end position="65"/>
    </location>
</feature>
<gene>
    <name evidence="2" type="ORF">HJG63_008633</name>
</gene>
<evidence type="ECO:0000313" key="3">
    <source>
        <dbReference type="Proteomes" id="UP000593571"/>
    </source>
</evidence>
<dbReference type="Proteomes" id="UP000593571">
    <property type="component" value="Unassembled WGS sequence"/>
</dbReference>
<proteinExistence type="predicted"/>
<dbReference type="AlphaFoldDB" id="A0A7J8DII2"/>
<keyword evidence="1" id="KW-0812">Transmembrane</keyword>